<dbReference type="Gene3D" id="1.10.10.1320">
    <property type="entry name" value="Anti-sigma factor, zinc-finger domain"/>
    <property type="match status" value="1"/>
</dbReference>
<comment type="caution">
    <text evidence="2">The sequence shown here is derived from an EMBL/GenBank/DDBJ whole genome shotgun (WGS) entry which is preliminary data.</text>
</comment>
<dbReference type="InterPro" id="IPR041916">
    <property type="entry name" value="Anti_sigma_zinc_sf"/>
</dbReference>
<dbReference type="Proteomes" id="UP001165667">
    <property type="component" value="Unassembled WGS sequence"/>
</dbReference>
<evidence type="ECO:0000256" key="1">
    <source>
        <dbReference type="SAM" id="Phobius"/>
    </source>
</evidence>
<gene>
    <name evidence="2" type="ORF">M8523_27970</name>
</gene>
<evidence type="ECO:0000313" key="2">
    <source>
        <dbReference type="EMBL" id="MCW6511801.1"/>
    </source>
</evidence>
<organism evidence="2 3">
    <name type="scientific">Lichenifustis flavocetrariae</name>
    <dbReference type="NCBI Taxonomy" id="2949735"/>
    <lineage>
        <taxon>Bacteria</taxon>
        <taxon>Pseudomonadati</taxon>
        <taxon>Pseudomonadota</taxon>
        <taxon>Alphaproteobacteria</taxon>
        <taxon>Hyphomicrobiales</taxon>
        <taxon>Lichenihabitantaceae</taxon>
        <taxon>Lichenifustis</taxon>
    </lineage>
</organism>
<evidence type="ECO:0000313" key="3">
    <source>
        <dbReference type="Proteomes" id="UP001165667"/>
    </source>
</evidence>
<sequence>MTADQETFLLLSAYQDGELSPGEALAMERRLAAEPELRQRAERLRTLSGEVRNALATPPASDALRASVVQQIGFRRAAPHRSWFEAWQLMAAVLLVGFFGGGLIGGGTGIWLAALGSQPTEDAVVAGHLRGLIAPQPFDIASSNRHVVKPWFNGRTTVAPDVIDLTDKGYPLAGGRIDVVGGKAVPTLVYRHDQHVISVTVVPRIGPMPKGEDQRDGYTVRHWSAGDLTYWLVSDLDATGLNTFERLFCDSPGGAM</sequence>
<name>A0AA41Z2I9_9HYPH</name>
<keyword evidence="1" id="KW-1133">Transmembrane helix</keyword>
<dbReference type="AlphaFoldDB" id="A0AA41Z2I9"/>
<feature type="transmembrane region" description="Helical" evidence="1">
    <location>
        <begin position="89"/>
        <end position="114"/>
    </location>
</feature>
<protein>
    <submittedName>
        <fullName evidence="2">Anti-sigma factor</fullName>
    </submittedName>
</protein>
<reference evidence="2" key="1">
    <citation type="submission" date="2022-05" db="EMBL/GenBank/DDBJ databases">
        <authorList>
            <person name="Pankratov T."/>
        </authorList>
    </citation>
    <scope>NUCLEOTIDE SEQUENCE</scope>
    <source>
        <strain evidence="2">BP6-180914</strain>
    </source>
</reference>
<accession>A0AA41Z2I9</accession>
<dbReference type="RefSeq" id="WP_282588177.1">
    <property type="nucleotide sequence ID" value="NZ_JAMOIM010000033.1"/>
</dbReference>
<dbReference type="EMBL" id="JAMOIM010000033">
    <property type="protein sequence ID" value="MCW6511801.1"/>
    <property type="molecule type" value="Genomic_DNA"/>
</dbReference>
<keyword evidence="1" id="KW-0472">Membrane</keyword>
<proteinExistence type="predicted"/>
<keyword evidence="1" id="KW-0812">Transmembrane</keyword>
<keyword evidence="3" id="KW-1185">Reference proteome</keyword>